<proteinExistence type="predicted"/>
<dbReference type="Proteomes" id="UP000727407">
    <property type="component" value="Unassembled WGS sequence"/>
</dbReference>
<accession>A0A8J4UHE4</accession>
<reference evidence="1" key="1">
    <citation type="submission" date="2020-07" db="EMBL/GenBank/DDBJ databases">
        <title>Clarias magur genome sequencing, assembly and annotation.</title>
        <authorList>
            <person name="Kushwaha B."/>
            <person name="Kumar R."/>
            <person name="Das P."/>
            <person name="Joshi C.G."/>
            <person name="Kumar D."/>
            <person name="Nagpure N.S."/>
            <person name="Pandey M."/>
            <person name="Agarwal S."/>
            <person name="Srivastava S."/>
            <person name="Singh M."/>
            <person name="Sahoo L."/>
            <person name="Jayasankar P."/>
            <person name="Meher P.K."/>
            <person name="Koringa P.G."/>
            <person name="Iquebal M.A."/>
            <person name="Das S.P."/>
            <person name="Bit A."/>
            <person name="Patnaik S."/>
            <person name="Patel N."/>
            <person name="Shah T.M."/>
            <person name="Hinsu A."/>
            <person name="Jena J.K."/>
        </authorList>
    </citation>
    <scope>NUCLEOTIDE SEQUENCE</scope>
    <source>
        <strain evidence="1">CIFAMagur01</strain>
        <tissue evidence="1">Testis</tissue>
    </source>
</reference>
<evidence type="ECO:0000313" key="2">
    <source>
        <dbReference type="Proteomes" id="UP000727407"/>
    </source>
</evidence>
<keyword evidence="2" id="KW-1185">Reference proteome</keyword>
<evidence type="ECO:0000313" key="1">
    <source>
        <dbReference type="EMBL" id="KAF5895327.1"/>
    </source>
</evidence>
<organism evidence="1 2">
    <name type="scientific">Clarias magur</name>
    <name type="common">Asian catfish</name>
    <name type="synonym">Macropteronotus magur</name>
    <dbReference type="NCBI Taxonomy" id="1594786"/>
    <lineage>
        <taxon>Eukaryota</taxon>
        <taxon>Metazoa</taxon>
        <taxon>Chordata</taxon>
        <taxon>Craniata</taxon>
        <taxon>Vertebrata</taxon>
        <taxon>Euteleostomi</taxon>
        <taxon>Actinopterygii</taxon>
        <taxon>Neopterygii</taxon>
        <taxon>Teleostei</taxon>
        <taxon>Ostariophysi</taxon>
        <taxon>Siluriformes</taxon>
        <taxon>Clariidae</taxon>
        <taxon>Clarias</taxon>
    </lineage>
</organism>
<dbReference type="EMBL" id="QNUK01000327">
    <property type="protein sequence ID" value="KAF5895327.1"/>
    <property type="molecule type" value="Genomic_DNA"/>
</dbReference>
<gene>
    <name evidence="1" type="primary">samd8</name>
    <name evidence="1" type="ORF">DAT39_014969</name>
</gene>
<protein>
    <submittedName>
        <fullName evidence="1">Sphingomyelin synthase-related protein 1</fullName>
    </submittedName>
</protein>
<comment type="caution">
    <text evidence="1">The sequence shown here is derived from an EMBL/GenBank/DDBJ whole genome shotgun (WGS) entry which is preliminary data.</text>
</comment>
<name>A0A8J4UHE4_CLAMG</name>
<dbReference type="AlphaFoldDB" id="A0A8J4UHE4"/>
<sequence length="173" mass="19502">MGSLQSLQAVWSLARGFKSFHSCSVEDTAPLPHSTPPPPPTCVSSSVPYLPSFPSSSHSCLFIRSFQSLTPHLLHRSCQCVMLLACFVSLVCILSVYTRPHLHPSPTPDPYHYTLRNLNIPEDKNPDKVFWDSACKDSRRVKSPKTLTQANSCSQMPYPDRCFVERFHPWKSL</sequence>